<sequence length="39" mass="4350">MFPVLPYIRCYIEYIEDGAICGANGIIKWGKCKAARGTQ</sequence>
<name>A0A2P2KED2_RHIMU</name>
<dbReference type="AlphaFoldDB" id="A0A2P2KED2"/>
<reference evidence="1" key="1">
    <citation type="submission" date="2018-02" db="EMBL/GenBank/DDBJ databases">
        <title>Rhizophora mucronata_Transcriptome.</title>
        <authorList>
            <person name="Meera S.P."/>
            <person name="Sreeshan A."/>
            <person name="Augustine A."/>
        </authorList>
    </citation>
    <scope>NUCLEOTIDE SEQUENCE</scope>
    <source>
        <tissue evidence="1">Leaf</tissue>
    </source>
</reference>
<keyword evidence="1" id="KW-0413">Isomerase</keyword>
<protein>
    <submittedName>
        <fullName evidence="1">Peptidyl-prolyl cis-trans isomerase-like 2</fullName>
    </submittedName>
</protein>
<proteinExistence type="predicted"/>
<dbReference type="EMBL" id="GGEC01023595">
    <property type="protein sequence ID" value="MBX04079.1"/>
    <property type="molecule type" value="Transcribed_RNA"/>
</dbReference>
<accession>A0A2P2KED2</accession>
<organism evidence="1">
    <name type="scientific">Rhizophora mucronata</name>
    <name type="common">Asiatic mangrove</name>
    <dbReference type="NCBI Taxonomy" id="61149"/>
    <lineage>
        <taxon>Eukaryota</taxon>
        <taxon>Viridiplantae</taxon>
        <taxon>Streptophyta</taxon>
        <taxon>Embryophyta</taxon>
        <taxon>Tracheophyta</taxon>
        <taxon>Spermatophyta</taxon>
        <taxon>Magnoliopsida</taxon>
        <taxon>eudicotyledons</taxon>
        <taxon>Gunneridae</taxon>
        <taxon>Pentapetalae</taxon>
        <taxon>rosids</taxon>
        <taxon>fabids</taxon>
        <taxon>Malpighiales</taxon>
        <taxon>Rhizophoraceae</taxon>
        <taxon>Rhizophora</taxon>
    </lineage>
</organism>
<dbReference type="GO" id="GO:0016853">
    <property type="term" value="F:isomerase activity"/>
    <property type="evidence" value="ECO:0007669"/>
    <property type="project" value="UniProtKB-KW"/>
</dbReference>
<evidence type="ECO:0000313" key="1">
    <source>
        <dbReference type="EMBL" id="MBX04079.1"/>
    </source>
</evidence>